<evidence type="ECO:0000313" key="1">
    <source>
        <dbReference type="EMBL" id="OQE29444.1"/>
    </source>
</evidence>
<organism evidence="1 2">
    <name type="scientific">Penicillium steckii</name>
    <dbReference type="NCBI Taxonomy" id="303698"/>
    <lineage>
        <taxon>Eukaryota</taxon>
        <taxon>Fungi</taxon>
        <taxon>Dikarya</taxon>
        <taxon>Ascomycota</taxon>
        <taxon>Pezizomycotina</taxon>
        <taxon>Eurotiomycetes</taxon>
        <taxon>Eurotiomycetidae</taxon>
        <taxon>Eurotiales</taxon>
        <taxon>Aspergillaceae</taxon>
        <taxon>Penicillium</taxon>
    </lineage>
</organism>
<name>A0A1V6TU02_9EURO</name>
<reference evidence="2" key="1">
    <citation type="journal article" date="2017" name="Nat. Microbiol.">
        <title>Global analysis of biosynthetic gene clusters reveals vast potential of secondary metabolite production in Penicillium species.</title>
        <authorList>
            <person name="Nielsen J.C."/>
            <person name="Grijseels S."/>
            <person name="Prigent S."/>
            <person name="Ji B."/>
            <person name="Dainat J."/>
            <person name="Nielsen K.F."/>
            <person name="Frisvad J.C."/>
            <person name="Workman M."/>
            <person name="Nielsen J."/>
        </authorList>
    </citation>
    <scope>NUCLEOTIDE SEQUENCE [LARGE SCALE GENOMIC DNA]</scope>
    <source>
        <strain evidence="2">IBT 24891</strain>
    </source>
</reference>
<dbReference type="EMBL" id="MLKD01000002">
    <property type="protein sequence ID" value="OQE29444.1"/>
    <property type="molecule type" value="Genomic_DNA"/>
</dbReference>
<keyword evidence="2" id="KW-1185">Reference proteome</keyword>
<proteinExistence type="predicted"/>
<accession>A0A1V6TU02</accession>
<dbReference type="Proteomes" id="UP000191285">
    <property type="component" value="Unassembled WGS sequence"/>
</dbReference>
<dbReference type="AlphaFoldDB" id="A0A1V6TU02"/>
<sequence length="217" mass="24179">MLEITETAADPELYSWNIPSVNRFPSRRWRLTYLETTVNSPIIGWIWFSPSIICGPPQEGMIRLLLGTPHITVTLSAGRIFSRVRGLIVKSNMSLISLLGFDAFLSRYEIPSLQTLVQWALALALSPAPLDICDALDLFAPSVLPLDVRDAPDVSHNFAAGIAPLRICDVLSVLVDLTAFFLLFYTQGRESKIHCPSWVFLKGNFCGTMRDNQLTVL</sequence>
<protein>
    <submittedName>
        <fullName evidence="1">Uncharacterized protein</fullName>
    </submittedName>
</protein>
<gene>
    <name evidence="1" type="ORF">PENSTE_c002G08888</name>
</gene>
<evidence type="ECO:0000313" key="2">
    <source>
        <dbReference type="Proteomes" id="UP000191285"/>
    </source>
</evidence>
<comment type="caution">
    <text evidence="1">The sequence shown here is derived from an EMBL/GenBank/DDBJ whole genome shotgun (WGS) entry which is preliminary data.</text>
</comment>